<comment type="caution">
    <text evidence="2">The sequence shown here is derived from an EMBL/GenBank/DDBJ whole genome shotgun (WGS) entry which is preliminary data.</text>
</comment>
<dbReference type="Gene3D" id="3.30.420.10">
    <property type="entry name" value="Ribonuclease H-like superfamily/Ribonuclease H"/>
    <property type="match status" value="1"/>
</dbReference>
<dbReference type="Proteomes" id="UP000288805">
    <property type="component" value="Unassembled WGS sequence"/>
</dbReference>
<feature type="region of interest" description="Disordered" evidence="1">
    <location>
        <begin position="102"/>
        <end position="156"/>
    </location>
</feature>
<dbReference type="EMBL" id="QGNW01000765">
    <property type="protein sequence ID" value="RVW62630.1"/>
    <property type="molecule type" value="Genomic_DNA"/>
</dbReference>
<dbReference type="InterPro" id="IPR036397">
    <property type="entry name" value="RNaseH_sf"/>
</dbReference>
<dbReference type="GO" id="GO:0003676">
    <property type="term" value="F:nucleic acid binding"/>
    <property type="evidence" value="ECO:0007669"/>
    <property type="project" value="InterPro"/>
</dbReference>
<reference evidence="2 3" key="1">
    <citation type="journal article" date="2018" name="PLoS Genet.">
        <title>Population sequencing reveals clonal diversity and ancestral inbreeding in the grapevine cultivar Chardonnay.</title>
        <authorList>
            <person name="Roach M.J."/>
            <person name="Johnson D.L."/>
            <person name="Bohlmann J."/>
            <person name="van Vuuren H.J."/>
            <person name="Jones S.J."/>
            <person name="Pretorius I.S."/>
            <person name="Schmidt S.A."/>
            <person name="Borneman A.R."/>
        </authorList>
    </citation>
    <scope>NUCLEOTIDE SEQUENCE [LARGE SCALE GENOMIC DNA]</scope>
    <source>
        <strain evidence="3">cv. Chardonnay</strain>
        <tissue evidence="2">Leaf</tissue>
    </source>
</reference>
<evidence type="ECO:0000313" key="3">
    <source>
        <dbReference type="Proteomes" id="UP000288805"/>
    </source>
</evidence>
<accession>A0A438FRP1</accession>
<sequence>MMKVVNVNRKDWSIKLLDSLWAYRTAYKTILGMSPYRLVYGKACHLPVEIEYKACALGEFRTTSSLVRIFELSIPTPPNPKPLSLISSLLMPKTEEAIYHTRRASATPVTPTQIPPRSPPTKKAKTSEPREPSRAPWDSQSLPPPTRSPIASSPIEGNSNCRSRAFHVEAYFDHSICDNSLSCRIHTSYLRGTILYLYDSAPVLLSSSSFRLLLVYDYSWRPGTRLDPFYHRWTLGYFGGLDRLPRLSISLMRQQIPLHLDVGPTF</sequence>
<dbReference type="AlphaFoldDB" id="A0A438FRP1"/>
<gene>
    <name evidence="2" type="ORF">CK203_063469</name>
</gene>
<name>A0A438FRP1_VITVI</name>
<organism evidence="2 3">
    <name type="scientific">Vitis vinifera</name>
    <name type="common">Grape</name>
    <dbReference type="NCBI Taxonomy" id="29760"/>
    <lineage>
        <taxon>Eukaryota</taxon>
        <taxon>Viridiplantae</taxon>
        <taxon>Streptophyta</taxon>
        <taxon>Embryophyta</taxon>
        <taxon>Tracheophyta</taxon>
        <taxon>Spermatophyta</taxon>
        <taxon>Magnoliopsida</taxon>
        <taxon>eudicotyledons</taxon>
        <taxon>Gunneridae</taxon>
        <taxon>Pentapetalae</taxon>
        <taxon>rosids</taxon>
        <taxon>Vitales</taxon>
        <taxon>Vitaceae</taxon>
        <taxon>Viteae</taxon>
        <taxon>Vitis</taxon>
    </lineage>
</organism>
<evidence type="ECO:0000313" key="2">
    <source>
        <dbReference type="EMBL" id="RVW62630.1"/>
    </source>
</evidence>
<protein>
    <submittedName>
        <fullName evidence="2">Uncharacterized protein</fullName>
    </submittedName>
</protein>
<proteinExistence type="predicted"/>
<evidence type="ECO:0000256" key="1">
    <source>
        <dbReference type="SAM" id="MobiDB-lite"/>
    </source>
</evidence>